<evidence type="ECO:0000256" key="3">
    <source>
        <dbReference type="ARBA" id="ARBA00022692"/>
    </source>
</evidence>
<accession>A0A097EU58</accession>
<feature type="domain" description="Cyclic nucleotide-binding" evidence="12">
    <location>
        <begin position="264"/>
        <end position="382"/>
    </location>
</feature>
<dbReference type="FunFam" id="2.60.120.10:FF:000002">
    <property type="entry name" value="Cyclic nucleotide gated channel alpha 1a"/>
    <property type="match status" value="1"/>
</dbReference>
<feature type="transmembrane region" description="Helical" evidence="11">
    <location>
        <begin position="44"/>
        <end position="65"/>
    </location>
</feature>
<keyword evidence="8" id="KW-0407">Ion channel</keyword>
<evidence type="ECO:0000256" key="9">
    <source>
        <dbReference type="SAM" id="Coils"/>
    </source>
</evidence>
<dbReference type="InterPro" id="IPR050866">
    <property type="entry name" value="CNG_cation_channel"/>
</dbReference>
<dbReference type="PANTHER" id="PTHR45638:SF11">
    <property type="entry name" value="CYCLIC NUCLEOTIDE-GATED CATION CHANNEL SUBUNIT A"/>
    <property type="match status" value="1"/>
</dbReference>
<evidence type="ECO:0000256" key="2">
    <source>
        <dbReference type="ARBA" id="ARBA00022448"/>
    </source>
</evidence>
<dbReference type="GO" id="GO:0017071">
    <property type="term" value="C:intracellular cyclic nucleotide activated cation channel complex"/>
    <property type="evidence" value="ECO:0007669"/>
    <property type="project" value="TreeGrafter"/>
</dbReference>
<dbReference type="FunFam" id="1.20.5.300:FF:000002">
    <property type="entry name" value="Cyclic nucleotide-gated channel alpha 3"/>
    <property type="match status" value="1"/>
</dbReference>
<evidence type="ECO:0000256" key="1">
    <source>
        <dbReference type="ARBA" id="ARBA00004141"/>
    </source>
</evidence>
<keyword evidence="4 11" id="KW-1133">Transmembrane helix</keyword>
<dbReference type="Gene3D" id="1.20.5.300">
    <property type="match status" value="1"/>
</dbReference>
<dbReference type="FunFam" id="1.10.287.630:FF:000001">
    <property type="entry name" value="Cyclic nucleotide-gated channel alpha 3"/>
    <property type="match status" value="1"/>
</dbReference>
<evidence type="ECO:0000256" key="4">
    <source>
        <dbReference type="ARBA" id="ARBA00022989"/>
    </source>
</evidence>
<sequence>MFVQFRTAYLEQGLLVVDTKKTRTHYIKRLAFKIDVISILPTDLVYLVFGINATVARFNRLFRLARMFEFFDRTETQTNYPNTFRILNLIMYILIIIHWNGCIYFQMSNWIGFGSDGWVYPAIKNEYASMLRMYIYSFYWSTLTLTTIGETPRPEKDGEFAFVVLDFLVGVLIFATIVGNVGSMITNMNAAKSEFQQRMDGVKQYMEFRKVGKALESRVIKWFDYLWTNKQSMDEESILGTLPDKLKAEIAIHVHLGTLRRVAIFQDCEPGLLVELVLKLKLAVYSPGDYICRKGDIGKELYIIKRGKLSVVSDDGKITFATLGDGVVFGEISILNIAGNKNGNRRTANIQSVGYSDLFVLSKDDLWDALKEYPEAKRMLIERGRNILKKDNLLDEEEAKKQDLEQESTEEKVRRLEGLLDTVQTRFARLMAEFHSTQAKLKQRLARLEKAGRLEDSDSFSLSNMSVSVPVPNAEQSSNKDDEKKEDEAKEDEKEGDKTEDKTEDKDEKSDPPKEDK</sequence>
<gene>
    <name evidence="13" type="primary">CNGAalpha</name>
</gene>
<dbReference type="InterPro" id="IPR018490">
    <property type="entry name" value="cNMP-bd_dom_sf"/>
</dbReference>
<dbReference type="InterPro" id="IPR000595">
    <property type="entry name" value="cNMP-bd_dom"/>
</dbReference>
<reference evidence="13" key="1">
    <citation type="journal article" date="2014" name="Cell">
        <title>Melatonin signaling controls circadian swimming behavior in marine zooplankton.</title>
        <authorList>
            <person name="Tosches M.A."/>
            <person name="Bucher D."/>
            <person name="Vopalensky P."/>
            <person name="Arendt D."/>
        </authorList>
    </citation>
    <scope>NUCLEOTIDE SEQUENCE</scope>
</reference>
<feature type="region of interest" description="Disordered" evidence="10">
    <location>
        <begin position="463"/>
        <end position="517"/>
    </location>
</feature>
<feature type="coiled-coil region" evidence="9">
    <location>
        <begin position="387"/>
        <end position="451"/>
    </location>
</feature>
<evidence type="ECO:0000313" key="13">
    <source>
        <dbReference type="EMBL" id="AIT11916.1"/>
    </source>
</evidence>
<dbReference type="GO" id="GO:0030553">
    <property type="term" value="F:cGMP binding"/>
    <property type="evidence" value="ECO:0007669"/>
    <property type="project" value="TreeGrafter"/>
</dbReference>
<dbReference type="PANTHER" id="PTHR45638">
    <property type="entry name" value="CYCLIC NUCLEOTIDE-GATED CATION CHANNEL SUBUNIT A"/>
    <property type="match status" value="1"/>
</dbReference>
<dbReference type="InterPro" id="IPR032406">
    <property type="entry name" value="CLZ_dom"/>
</dbReference>
<dbReference type="InterPro" id="IPR018488">
    <property type="entry name" value="cNMP-bd_CS"/>
</dbReference>
<dbReference type="Pfam" id="PF00027">
    <property type="entry name" value="cNMP_binding"/>
    <property type="match status" value="1"/>
</dbReference>
<evidence type="ECO:0000256" key="11">
    <source>
        <dbReference type="SAM" id="Phobius"/>
    </source>
</evidence>
<keyword evidence="6 11" id="KW-0472">Membrane</keyword>
<evidence type="ECO:0000256" key="5">
    <source>
        <dbReference type="ARBA" id="ARBA00023065"/>
    </source>
</evidence>
<name>A0A097EU58_PLADU</name>
<feature type="transmembrane region" description="Helical" evidence="11">
    <location>
        <begin position="86"/>
        <end position="107"/>
    </location>
</feature>
<keyword evidence="2" id="KW-0813">Transport</keyword>
<dbReference type="GO" id="GO:0044877">
    <property type="term" value="F:protein-containing complex binding"/>
    <property type="evidence" value="ECO:0007669"/>
    <property type="project" value="TreeGrafter"/>
</dbReference>
<proteinExistence type="evidence at transcript level"/>
<evidence type="ECO:0000256" key="8">
    <source>
        <dbReference type="ARBA" id="ARBA00023303"/>
    </source>
</evidence>
<evidence type="ECO:0000256" key="7">
    <source>
        <dbReference type="ARBA" id="ARBA00023286"/>
    </source>
</evidence>
<dbReference type="GO" id="GO:0005222">
    <property type="term" value="F:intracellularly cAMP-activated cation channel activity"/>
    <property type="evidence" value="ECO:0007669"/>
    <property type="project" value="TreeGrafter"/>
</dbReference>
<dbReference type="Pfam" id="PF00520">
    <property type="entry name" value="Ion_trans"/>
    <property type="match status" value="1"/>
</dbReference>
<dbReference type="Gene3D" id="1.10.287.630">
    <property type="entry name" value="Helix hairpin bin"/>
    <property type="match status" value="1"/>
</dbReference>
<comment type="subcellular location">
    <subcellularLocation>
        <location evidence="1">Membrane</location>
        <topology evidence="1">Multi-pass membrane protein</topology>
    </subcellularLocation>
</comment>
<dbReference type="InterPro" id="IPR005821">
    <property type="entry name" value="Ion_trans_dom"/>
</dbReference>
<dbReference type="SMART" id="SM00100">
    <property type="entry name" value="cNMP"/>
    <property type="match status" value="1"/>
</dbReference>
<protein>
    <submittedName>
        <fullName evidence="13">Cyclic nucleotide gated channel A alpha subunit</fullName>
    </submittedName>
</protein>
<evidence type="ECO:0000256" key="6">
    <source>
        <dbReference type="ARBA" id="ARBA00023136"/>
    </source>
</evidence>
<dbReference type="PROSITE" id="PS00889">
    <property type="entry name" value="CNMP_BINDING_2"/>
    <property type="match status" value="1"/>
</dbReference>
<keyword evidence="5" id="KW-0406">Ion transport</keyword>
<keyword evidence="3 11" id="KW-0812">Transmembrane</keyword>
<dbReference type="Gene3D" id="2.60.120.10">
    <property type="entry name" value="Jelly Rolls"/>
    <property type="match status" value="1"/>
</dbReference>
<keyword evidence="9" id="KW-0175">Coiled coil</keyword>
<dbReference type="InterPro" id="IPR014710">
    <property type="entry name" value="RmlC-like_jellyroll"/>
</dbReference>
<dbReference type="SUPFAM" id="SSF81324">
    <property type="entry name" value="Voltage-gated potassium channels"/>
    <property type="match status" value="1"/>
</dbReference>
<dbReference type="GO" id="GO:0005223">
    <property type="term" value="F:intracellularly cGMP-activated cation channel activity"/>
    <property type="evidence" value="ECO:0007669"/>
    <property type="project" value="TreeGrafter"/>
</dbReference>
<evidence type="ECO:0000256" key="10">
    <source>
        <dbReference type="SAM" id="MobiDB-lite"/>
    </source>
</evidence>
<evidence type="ECO:0000259" key="12">
    <source>
        <dbReference type="PROSITE" id="PS50042"/>
    </source>
</evidence>
<dbReference type="GO" id="GO:0005886">
    <property type="term" value="C:plasma membrane"/>
    <property type="evidence" value="ECO:0007669"/>
    <property type="project" value="TreeGrafter"/>
</dbReference>
<dbReference type="EMBL" id="KM199644">
    <property type="protein sequence ID" value="AIT11916.1"/>
    <property type="molecule type" value="mRNA"/>
</dbReference>
<dbReference type="CDD" id="cd00038">
    <property type="entry name" value="CAP_ED"/>
    <property type="match status" value="1"/>
</dbReference>
<dbReference type="SUPFAM" id="SSF51206">
    <property type="entry name" value="cAMP-binding domain-like"/>
    <property type="match status" value="1"/>
</dbReference>
<dbReference type="AlphaFoldDB" id="A0A097EU58"/>
<dbReference type="Gene3D" id="1.10.287.70">
    <property type="match status" value="1"/>
</dbReference>
<organism evidence="13">
    <name type="scientific">Platynereis dumerilii</name>
    <name type="common">Dumeril's clam worm</name>
    <dbReference type="NCBI Taxonomy" id="6359"/>
    <lineage>
        <taxon>Eukaryota</taxon>
        <taxon>Metazoa</taxon>
        <taxon>Spiralia</taxon>
        <taxon>Lophotrochozoa</taxon>
        <taxon>Annelida</taxon>
        <taxon>Polychaeta</taxon>
        <taxon>Errantia</taxon>
        <taxon>Phyllodocida</taxon>
        <taxon>Nereididae</taxon>
        <taxon>Platynereis</taxon>
    </lineage>
</organism>
<feature type="transmembrane region" description="Helical" evidence="11">
    <location>
        <begin position="160"/>
        <end position="179"/>
    </location>
</feature>
<dbReference type="PROSITE" id="PS00888">
    <property type="entry name" value="CNMP_BINDING_1"/>
    <property type="match status" value="1"/>
</dbReference>
<dbReference type="Pfam" id="PF16526">
    <property type="entry name" value="CLZ"/>
    <property type="match status" value="1"/>
</dbReference>
<dbReference type="PROSITE" id="PS50042">
    <property type="entry name" value="CNMP_BINDING_3"/>
    <property type="match status" value="1"/>
</dbReference>
<keyword evidence="7" id="KW-1071">Ligand-gated ion channel</keyword>
<feature type="compositionally biased region" description="Basic and acidic residues" evidence="10">
    <location>
        <begin position="478"/>
        <end position="517"/>
    </location>
</feature>